<dbReference type="PROSITE" id="PS50851">
    <property type="entry name" value="CHEW"/>
    <property type="match status" value="1"/>
</dbReference>
<evidence type="ECO:0000313" key="3">
    <source>
        <dbReference type="Proteomes" id="UP000612456"/>
    </source>
</evidence>
<dbReference type="InterPro" id="IPR002545">
    <property type="entry name" value="CheW-lke_dom"/>
</dbReference>
<evidence type="ECO:0000259" key="1">
    <source>
        <dbReference type="PROSITE" id="PS50851"/>
    </source>
</evidence>
<reference evidence="2" key="1">
    <citation type="journal article" date="2014" name="Int. J. Syst. Evol. Microbiol.">
        <title>Complete genome sequence of Corynebacterium casei LMG S-19264T (=DSM 44701T), isolated from a smear-ripened cheese.</title>
        <authorList>
            <consortium name="US DOE Joint Genome Institute (JGI-PGF)"/>
            <person name="Walter F."/>
            <person name="Albersmeier A."/>
            <person name="Kalinowski J."/>
            <person name="Ruckert C."/>
        </authorList>
    </citation>
    <scope>NUCLEOTIDE SEQUENCE</scope>
    <source>
        <strain evidence="2">CGMCC 1.15178</strain>
    </source>
</reference>
<protein>
    <submittedName>
        <fullName evidence="2">Chemotaxis protein CheW</fullName>
    </submittedName>
</protein>
<dbReference type="SUPFAM" id="SSF50341">
    <property type="entry name" value="CheW-like"/>
    <property type="match status" value="1"/>
</dbReference>
<dbReference type="AlphaFoldDB" id="A0A916Z464"/>
<dbReference type="GO" id="GO:0007165">
    <property type="term" value="P:signal transduction"/>
    <property type="evidence" value="ECO:0007669"/>
    <property type="project" value="InterPro"/>
</dbReference>
<dbReference type="PANTHER" id="PTHR22617:SF43">
    <property type="entry name" value="PROTEIN PILI"/>
    <property type="match status" value="1"/>
</dbReference>
<dbReference type="Gene3D" id="2.30.30.40">
    <property type="entry name" value="SH3 Domains"/>
    <property type="match status" value="1"/>
</dbReference>
<dbReference type="PANTHER" id="PTHR22617">
    <property type="entry name" value="CHEMOTAXIS SENSOR HISTIDINE KINASE-RELATED"/>
    <property type="match status" value="1"/>
</dbReference>
<organism evidence="2 3">
    <name type="scientific">Paenibacillus nasutitermitis</name>
    <dbReference type="NCBI Taxonomy" id="1652958"/>
    <lineage>
        <taxon>Bacteria</taxon>
        <taxon>Bacillati</taxon>
        <taxon>Bacillota</taxon>
        <taxon>Bacilli</taxon>
        <taxon>Bacillales</taxon>
        <taxon>Paenibacillaceae</taxon>
        <taxon>Paenibacillus</taxon>
    </lineage>
</organism>
<sequence>MQALAEQYVEFELRDENYAVNISAIHEIIRLPPITEVPNSAAYVKGIINLRGNIIPIIRLSSIFDIEESPASKATRILVVNYGQEFVGLIVDRVVQVARFTSIQPPPGQGDDESGAFVGGIGISSTGLVGILRLDMLIKEKAGV</sequence>
<dbReference type="InterPro" id="IPR036061">
    <property type="entry name" value="CheW-like_dom_sf"/>
</dbReference>
<dbReference type="GO" id="GO:0005829">
    <property type="term" value="C:cytosol"/>
    <property type="evidence" value="ECO:0007669"/>
    <property type="project" value="TreeGrafter"/>
</dbReference>
<dbReference type="Proteomes" id="UP000612456">
    <property type="component" value="Unassembled WGS sequence"/>
</dbReference>
<accession>A0A916Z464</accession>
<keyword evidence="3" id="KW-1185">Reference proteome</keyword>
<proteinExistence type="predicted"/>
<reference evidence="2" key="2">
    <citation type="submission" date="2020-09" db="EMBL/GenBank/DDBJ databases">
        <authorList>
            <person name="Sun Q."/>
            <person name="Zhou Y."/>
        </authorList>
    </citation>
    <scope>NUCLEOTIDE SEQUENCE</scope>
    <source>
        <strain evidence="2">CGMCC 1.15178</strain>
    </source>
</reference>
<dbReference type="InterPro" id="IPR039315">
    <property type="entry name" value="CheW"/>
</dbReference>
<evidence type="ECO:0000313" key="2">
    <source>
        <dbReference type="EMBL" id="GGD73716.1"/>
    </source>
</evidence>
<dbReference type="GO" id="GO:0006935">
    <property type="term" value="P:chemotaxis"/>
    <property type="evidence" value="ECO:0007669"/>
    <property type="project" value="InterPro"/>
</dbReference>
<dbReference type="Gene3D" id="2.40.50.180">
    <property type="entry name" value="CheA-289, Domain 4"/>
    <property type="match status" value="1"/>
</dbReference>
<dbReference type="Pfam" id="PF01584">
    <property type="entry name" value="CheW"/>
    <property type="match status" value="1"/>
</dbReference>
<dbReference type="SMART" id="SM00260">
    <property type="entry name" value="CheW"/>
    <property type="match status" value="1"/>
</dbReference>
<comment type="caution">
    <text evidence="2">The sequence shown here is derived from an EMBL/GenBank/DDBJ whole genome shotgun (WGS) entry which is preliminary data.</text>
</comment>
<dbReference type="EMBL" id="BMHP01000002">
    <property type="protein sequence ID" value="GGD73716.1"/>
    <property type="molecule type" value="Genomic_DNA"/>
</dbReference>
<name>A0A916Z464_9BACL</name>
<gene>
    <name evidence="2" type="ORF">GCM10010911_34470</name>
</gene>
<feature type="domain" description="CheW-like" evidence="1">
    <location>
        <begin position="5"/>
        <end position="143"/>
    </location>
</feature>